<proteinExistence type="inferred from homology"/>
<dbReference type="PANTHER" id="PTHR33606:SF3">
    <property type="entry name" value="PROTEIN YCII"/>
    <property type="match status" value="1"/>
</dbReference>
<accession>A0A0F7JMV4</accession>
<dbReference type="PANTHER" id="PTHR33606">
    <property type="entry name" value="PROTEIN YCII"/>
    <property type="match status" value="1"/>
</dbReference>
<reference evidence="3 4" key="1">
    <citation type="submission" date="2015-01" db="EMBL/GenBank/DDBJ databases">
        <title>Deinococcus soli/N5/whole genome sequencing.</title>
        <authorList>
            <person name="Kim M.K."/>
            <person name="Srinivasan S."/>
            <person name="Lee J.-J."/>
        </authorList>
    </citation>
    <scope>NUCLEOTIDE SEQUENCE [LARGE SCALE GENOMIC DNA]</scope>
    <source>
        <strain evidence="3 4">N5</strain>
    </source>
</reference>
<dbReference type="KEGG" id="dch:SY84_12190"/>
<dbReference type="PATRIC" id="fig|1309411.5.peg.2480"/>
<dbReference type="SUPFAM" id="SSF54909">
    <property type="entry name" value="Dimeric alpha+beta barrel"/>
    <property type="match status" value="1"/>
</dbReference>
<name>A0A0F7JMV4_9DEIO</name>
<keyword evidence="4" id="KW-1185">Reference proteome</keyword>
<dbReference type="InterPro" id="IPR051807">
    <property type="entry name" value="Sec-metab_biosynth-assoc"/>
</dbReference>
<evidence type="ECO:0000313" key="3">
    <source>
        <dbReference type="EMBL" id="AKH17666.1"/>
    </source>
</evidence>
<dbReference type="Proteomes" id="UP000034024">
    <property type="component" value="Chromosome"/>
</dbReference>
<comment type="similarity">
    <text evidence="1">Belongs to the YciI family.</text>
</comment>
<dbReference type="RefSeq" id="WP_046844234.1">
    <property type="nucleotide sequence ID" value="NZ_CP011389.1"/>
</dbReference>
<evidence type="ECO:0000256" key="1">
    <source>
        <dbReference type="ARBA" id="ARBA00007689"/>
    </source>
</evidence>
<dbReference type="InterPro" id="IPR011008">
    <property type="entry name" value="Dimeric_a/b-barrel"/>
</dbReference>
<evidence type="ECO:0000259" key="2">
    <source>
        <dbReference type="Pfam" id="PF03795"/>
    </source>
</evidence>
<organism evidence="3 4">
    <name type="scientific">Deinococcus soli</name>
    <name type="common">ex Cha et al. 2016</name>
    <dbReference type="NCBI Taxonomy" id="1309411"/>
    <lineage>
        <taxon>Bacteria</taxon>
        <taxon>Thermotogati</taxon>
        <taxon>Deinococcota</taxon>
        <taxon>Deinococci</taxon>
        <taxon>Deinococcales</taxon>
        <taxon>Deinococcaceae</taxon>
        <taxon>Deinococcus</taxon>
    </lineage>
</organism>
<sequence length="98" mass="10622">MHFLLLYRDLVPDYVTRREPLRAAHLAHAQAAADRGELLLAGALADPVDGAALLFQGDAPDAAEQFARTDPYVLGGLIGTWEVRRWHTVIGAGAAHRP</sequence>
<feature type="domain" description="YCII-related" evidence="2">
    <location>
        <begin position="3"/>
        <end position="86"/>
    </location>
</feature>
<gene>
    <name evidence="3" type="ORF">SY84_12190</name>
</gene>
<dbReference type="NCBIfam" id="NF009508">
    <property type="entry name" value="PRK12866.1"/>
    <property type="match status" value="1"/>
</dbReference>
<dbReference type="EMBL" id="CP011389">
    <property type="protein sequence ID" value="AKH17666.1"/>
    <property type="molecule type" value="Genomic_DNA"/>
</dbReference>
<dbReference type="InterPro" id="IPR005545">
    <property type="entry name" value="YCII"/>
</dbReference>
<dbReference type="Pfam" id="PF03795">
    <property type="entry name" value="YCII"/>
    <property type="match status" value="1"/>
</dbReference>
<protein>
    <recommendedName>
        <fullName evidence="2">YCII-related domain-containing protein</fullName>
    </recommendedName>
</protein>
<dbReference type="AlphaFoldDB" id="A0A0F7JMV4"/>
<dbReference type="OrthoDB" id="70894at2"/>
<evidence type="ECO:0000313" key="4">
    <source>
        <dbReference type="Proteomes" id="UP000034024"/>
    </source>
</evidence>
<dbReference type="Gene3D" id="3.30.70.1060">
    <property type="entry name" value="Dimeric alpha+beta barrel"/>
    <property type="match status" value="1"/>
</dbReference>